<gene>
    <name evidence="1" type="ORF">GCM10009810_16150</name>
</gene>
<reference evidence="1 2" key="1">
    <citation type="journal article" date="2019" name="Int. J. Syst. Evol. Microbiol.">
        <title>The Global Catalogue of Microorganisms (GCM) 10K type strain sequencing project: providing services to taxonomists for standard genome sequencing and annotation.</title>
        <authorList>
            <consortium name="The Broad Institute Genomics Platform"/>
            <consortium name="The Broad Institute Genome Sequencing Center for Infectious Disease"/>
            <person name="Wu L."/>
            <person name="Ma J."/>
        </authorList>
    </citation>
    <scope>NUCLEOTIDE SEQUENCE [LARGE SCALE GENOMIC DNA]</scope>
    <source>
        <strain evidence="1 2">JCM 15591</strain>
    </source>
</reference>
<organism evidence="1 2">
    <name type="scientific">Nostocoides vanveenii</name>
    <dbReference type="NCBI Taxonomy" id="330835"/>
    <lineage>
        <taxon>Bacteria</taxon>
        <taxon>Bacillati</taxon>
        <taxon>Actinomycetota</taxon>
        <taxon>Actinomycetes</taxon>
        <taxon>Micrococcales</taxon>
        <taxon>Intrasporangiaceae</taxon>
        <taxon>Nostocoides</taxon>
    </lineage>
</organism>
<name>A0ABN2KIY7_9MICO</name>
<dbReference type="EMBL" id="BAAAPN010000043">
    <property type="protein sequence ID" value="GAA1757531.1"/>
    <property type="molecule type" value="Genomic_DNA"/>
</dbReference>
<sequence length="80" mass="9064">MAYRPMRLAQLSGHLAEAPDDALRWRLVAEFLEEFAWEPVGDRLALLADQPQPTGDERWDAFLASLAEYRLIPNEGVVVV</sequence>
<evidence type="ECO:0000313" key="1">
    <source>
        <dbReference type="EMBL" id="GAA1757531.1"/>
    </source>
</evidence>
<proteinExistence type="predicted"/>
<evidence type="ECO:0000313" key="2">
    <source>
        <dbReference type="Proteomes" id="UP001501475"/>
    </source>
</evidence>
<keyword evidence="2" id="KW-1185">Reference proteome</keyword>
<dbReference type="Proteomes" id="UP001501475">
    <property type="component" value="Unassembled WGS sequence"/>
</dbReference>
<protein>
    <submittedName>
        <fullName evidence="1">Uncharacterized protein</fullName>
    </submittedName>
</protein>
<accession>A0ABN2KIY7</accession>
<comment type="caution">
    <text evidence="1">The sequence shown here is derived from an EMBL/GenBank/DDBJ whole genome shotgun (WGS) entry which is preliminary data.</text>
</comment>